<evidence type="ECO:0000259" key="2">
    <source>
        <dbReference type="SMART" id="SM00065"/>
    </source>
</evidence>
<dbReference type="AlphaFoldDB" id="A0A1D7USE9"/>
<dbReference type="SUPFAM" id="SSF81606">
    <property type="entry name" value="PP2C-like"/>
    <property type="match status" value="1"/>
</dbReference>
<reference evidence="4 5" key="1">
    <citation type="submission" date="2016-04" db="EMBL/GenBank/DDBJ databases">
        <title>Complete genome seqeunce of Leptospira alstonii serovar Room22.</title>
        <authorList>
            <person name="Nally J.E."/>
            <person name="Bayles D.O."/>
            <person name="Hurley D."/>
            <person name="Fanning S."/>
            <person name="McMahon B.J."/>
            <person name="Arent Z."/>
        </authorList>
    </citation>
    <scope>NUCLEOTIDE SEQUENCE [LARGE SCALE GENOMIC DNA]</scope>
    <source>
        <strain evidence="4 5">GWTS #1</strain>
    </source>
</reference>
<dbReference type="InterPro" id="IPR052016">
    <property type="entry name" value="Bact_Sigma-Reg"/>
</dbReference>
<dbReference type="EMBL" id="CP015217">
    <property type="protein sequence ID" value="AOP32520.1"/>
    <property type="molecule type" value="Genomic_DNA"/>
</dbReference>
<sequence length="679" mass="77728">MTCAFCSEFKTPDGLFRNGRFFCRSCGREWILEKRKNQRLQPPTDTNFSNEILLEFLSLFNTSPSLSHLLESFTSLAFYKLGIPGVSVMIYEPRLDRMTVMSVKNQKSSLSRVAQHFEIKKGEDNGPLTECIEHCKSIYYKFADQKHKHFKQYARLNRTVAALAVPIHLNGEVLGIIIVDYNRDDPEKAENEKYFLELLAAQFAVTLKNRILFEVSQTQSRNFRSLHSAALRLSSLGFKYKVEIFRVILLSLTEFSENDLYSLFEWNKDNHTLFGHFLTGNITSPEIRMDVDMARQSTFKIRIQTTDEEADMIGDKERKISRKGLEPIPGEMSIPIKRYEFFLKEIFELTESKLAFSSDFPELEKFGMWGLNLAILPVVHTDKSDIVIILGKRKDRHFNAEELEVLNAFSIQAGISIQNYHLFDQRAQKERLDKEIEIAKELQKSLLPRKMPEHSGYEFAGTMVPARGVGGDYYDFITDPFNTETVICIGDVSGKGVPAGIVMATVRTIIHSLVRKKVSSWDIVNTVNTYIFQNYNDSPSPRFMSMTVIKWEMNRNEFLFSGAGQGTLYLLRNATQEIEEIPTGGIILGIDPDISKFENLNQFRMLAGDLLIMCTDGVLEASNQDGIQFESERFKKSILQFQGEALQAMLDGIVSEIRKFTGNQEQMDDITLAAIRRIR</sequence>
<dbReference type="SMART" id="SM00331">
    <property type="entry name" value="PP2C_SIG"/>
    <property type="match status" value="1"/>
</dbReference>
<feature type="domain" description="GAF" evidence="2">
    <location>
        <begin position="65"/>
        <end position="217"/>
    </location>
</feature>
<protein>
    <submittedName>
        <fullName evidence="4">Serine/threonine protein phosphatase</fullName>
    </submittedName>
</protein>
<dbReference type="Gene3D" id="3.60.40.10">
    <property type="entry name" value="PPM-type phosphatase domain"/>
    <property type="match status" value="1"/>
</dbReference>
<evidence type="ECO:0000313" key="5">
    <source>
        <dbReference type="Proteomes" id="UP000094197"/>
    </source>
</evidence>
<gene>
    <name evidence="4" type="ORF">A0128_00680</name>
</gene>
<dbReference type="RefSeq" id="WP_069605770.1">
    <property type="nucleotide sequence ID" value="NZ_CP015217.1"/>
</dbReference>
<dbReference type="Gene3D" id="3.30.450.40">
    <property type="match status" value="2"/>
</dbReference>
<evidence type="ECO:0000256" key="1">
    <source>
        <dbReference type="ARBA" id="ARBA00022801"/>
    </source>
</evidence>
<proteinExistence type="predicted"/>
<dbReference type="Pfam" id="PF01590">
    <property type="entry name" value="GAF"/>
    <property type="match status" value="1"/>
</dbReference>
<dbReference type="InterPro" id="IPR036457">
    <property type="entry name" value="PPM-type-like_dom_sf"/>
</dbReference>
<name>A0A1D7USE9_9LEPT</name>
<dbReference type="SMART" id="SM00065">
    <property type="entry name" value="GAF"/>
    <property type="match status" value="1"/>
</dbReference>
<dbReference type="PANTHER" id="PTHR43156:SF2">
    <property type="entry name" value="STAGE II SPORULATION PROTEIN E"/>
    <property type="match status" value="1"/>
</dbReference>
<keyword evidence="5" id="KW-1185">Reference proteome</keyword>
<dbReference type="GO" id="GO:0016791">
    <property type="term" value="F:phosphatase activity"/>
    <property type="evidence" value="ECO:0007669"/>
    <property type="project" value="TreeGrafter"/>
</dbReference>
<dbReference type="InterPro" id="IPR029016">
    <property type="entry name" value="GAF-like_dom_sf"/>
</dbReference>
<keyword evidence="1" id="KW-0378">Hydrolase</keyword>
<dbReference type="OrthoDB" id="336577at2"/>
<dbReference type="PANTHER" id="PTHR43156">
    <property type="entry name" value="STAGE II SPORULATION PROTEIN E-RELATED"/>
    <property type="match status" value="1"/>
</dbReference>
<dbReference type="InterPro" id="IPR001932">
    <property type="entry name" value="PPM-type_phosphatase-like_dom"/>
</dbReference>
<accession>A0A1D7USE9</accession>
<feature type="domain" description="PPM-type phosphatase" evidence="3">
    <location>
        <begin position="454"/>
        <end position="677"/>
    </location>
</feature>
<dbReference type="InterPro" id="IPR003018">
    <property type="entry name" value="GAF"/>
</dbReference>
<dbReference type="SUPFAM" id="SSF55781">
    <property type="entry name" value="GAF domain-like"/>
    <property type="match status" value="2"/>
</dbReference>
<dbReference type="Pfam" id="PF07228">
    <property type="entry name" value="SpoIIE"/>
    <property type="match status" value="1"/>
</dbReference>
<evidence type="ECO:0000313" key="4">
    <source>
        <dbReference type="EMBL" id="AOP32520.1"/>
    </source>
</evidence>
<evidence type="ECO:0000259" key="3">
    <source>
        <dbReference type="SMART" id="SM00331"/>
    </source>
</evidence>
<organism evidence="4 5">
    <name type="scientific">Leptospira tipperaryensis</name>
    <dbReference type="NCBI Taxonomy" id="2564040"/>
    <lineage>
        <taxon>Bacteria</taxon>
        <taxon>Pseudomonadati</taxon>
        <taxon>Spirochaetota</taxon>
        <taxon>Spirochaetia</taxon>
        <taxon>Leptospirales</taxon>
        <taxon>Leptospiraceae</taxon>
        <taxon>Leptospira</taxon>
    </lineage>
</organism>
<dbReference type="Proteomes" id="UP000094197">
    <property type="component" value="Chromosome 1"/>
</dbReference>
<dbReference type="KEGG" id="laj:A0128_00680"/>